<dbReference type="InterPro" id="IPR029063">
    <property type="entry name" value="SAM-dependent_MTases_sf"/>
</dbReference>
<dbReference type="Proteomes" id="UP000004699">
    <property type="component" value="Unassembled WGS sequence"/>
</dbReference>
<reference evidence="3" key="1">
    <citation type="journal article" date="2013" name="BMC Microbiol.">
        <title>Taxonomy and evolution of bacteriochlorophyll a-containing members of the OM60/NOR5 clade of marine gammaproteobacteria: description of Luminiphilus syltensis gen. nov., sp. nov., reclassification of Haliea rubra as Pseudohaliea rubra gen. nov., comb. nov., and emendation of Chromatocurvus halotolerans.</title>
        <authorList>
            <person name="Spring S."/>
            <person name="Riedel T."/>
            <person name="Sproer C."/>
            <person name="Yan S."/>
            <person name="Harder J."/>
            <person name="Fuchs B.M."/>
        </authorList>
    </citation>
    <scope>NUCLEOTIDE SEQUENCE [LARGE SCALE GENOMIC DNA]</scope>
    <source>
        <strain evidence="3">NOR51-B</strain>
    </source>
</reference>
<dbReference type="HOGENOM" id="CLU_075049_0_0_6"/>
<dbReference type="STRING" id="565045.NOR51B_2598"/>
<dbReference type="EMBL" id="DS999411">
    <property type="protein sequence ID" value="EED36646.1"/>
    <property type="molecule type" value="Genomic_DNA"/>
</dbReference>
<protein>
    <submittedName>
        <fullName evidence="2">Generic methyl-transferase</fullName>
    </submittedName>
</protein>
<dbReference type="AlphaFoldDB" id="B8KSC8"/>
<evidence type="ECO:0000313" key="2">
    <source>
        <dbReference type="EMBL" id="EED36646.1"/>
    </source>
</evidence>
<accession>B8KSC8</accession>
<proteinExistence type="predicted"/>
<organism evidence="2 3">
    <name type="scientific">Luminiphilus syltensis NOR5-1B</name>
    <dbReference type="NCBI Taxonomy" id="565045"/>
    <lineage>
        <taxon>Bacteria</taxon>
        <taxon>Pseudomonadati</taxon>
        <taxon>Pseudomonadota</taxon>
        <taxon>Gammaproteobacteria</taxon>
        <taxon>Cellvibrionales</taxon>
        <taxon>Halieaceae</taxon>
        <taxon>Luminiphilus</taxon>
    </lineage>
</organism>
<evidence type="ECO:0000259" key="1">
    <source>
        <dbReference type="Pfam" id="PF08241"/>
    </source>
</evidence>
<dbReference type="Pfam" id="PF08241">
    <property type="entry name" value="Methyltransf_11"/>
    <property type="match status" value="1"/>
</dbReference>
<keyword evidence="3" id="KW-1185">Reference proteome</keyword>
<sequence length="186" mass="20501">MDDLSIALDELFGYHMVLLGTDPAIDIPSMTRVQQVIRSRPGAGPVGTGALSVYALDEELPFETESVDVVVALHALDVSEDPHQALREIRRVLTPHGHLILVGMNPRSLLGGLRRLQSARSQSPWRGISPVSPHKAQDWLSLLDFNSDHARHKLVVPTSTRGRLRGVLQRLDERLVRHNVPLGSAT</sequence>
<dbReference type="GO" id="GO:0008757">
    <property type="term" value="F:S-adenosylmethionine-dependent methyltransferase activity"/>
    <property type="evidence" value="ECO:0007669"/>
    <property type="project" value="InterPro"/>
</dbReference>
<dbReference type="SUPFAM" id="SSF53335">
    <property type="entry name" value="S-adenosyl-L-methionine-dependent methyltransferases"/>
    <property type="match status" value="1"/>
</dbReference>
<dbReference type="eggNOG" id="COG2226">
    <property type="taxonomic scope" value="Bacteria"/>
</dbReference>
<evidence type="ECO:0000313" key="3">
    <source>
        <dbReference type="Proteomes" id="UP000004699"/>
    </source>
</evidence>
<gene>
    <name evidence="2" type="ORF">NOR51B_2598</name>
</gene>
<feature type="domain" description="Methyltransferase type 11" evidence="1">
    <location>
        <begin position="58"/>
        <end position="101"/>
    </location>
</feature>
<dbReference type="InterPro" id="IPR013216">
    <property type="entry name" value="Methyltransf_11"/>
</dbReference>
<dbReference type="Gene3D" id="3.40.50.150">
    <property type="entry name" value="Vaccinia Virus protein VP39"/>
    <property type="match status" value="1"/>
</dbReference>
<keyword evidence="2" id="KW-0808">Transferase</keyword>
<name>B8KSC8_9GAMM</name>
<dbReference type="CDD" id="cd02440">
    <property type="entry name" value="AdoMet_MTases"/>
    <property type="match status" value="1"/>
</dbReference>